<dbReference type="PATRIC" id="fig|66876.3.peg.7570"/>
<gene>
    <name evidence="3" type="ORF">ADL29_34380</name>
</gene>
<feature type="transmembrane region" description="Helical" evidence="1">
    <location>
        <begin position="196"/>
        <end position="214"/>
    </location>
</feature>
<evidence type="ECO:0000256" key="1">
    <source>
        <dbReference type="SAM" id="Phobius"/>
    </source>
</evidence>
<feature type="transmembrane region" description="Helical" evidence="1">
    <location>
        <begin position="84"/>
        <end position="112"/>
    </location>
</feature>
<protein>
    <recommendedName>
        <fullName evidence="2">DUF7224 domain-containing protein</fullName>
    </recommendedName>
</protein>
<name>A0A0N0XTZ2_9ACTN</name>
<reference evidence="4" key="1">
    <citation type="submission" date="2015-07" db="EMBL/GenBank/DDBJ databases">
        <authorList>
            <person name="Ju K.-S."/>
            <person name="Doroghazi J.R."/>
            <person name="Metcalf W.W."/>
        </authorList>
    </citation>
    <scope>NUCLEOTIDE SEQUENCE [LARGE SCALE GENOMIC DNA]</scope>
    <source>
        <strain evidence="4">NRRL ISP-5002</strain>
    </source>
</reference>
<evidence type="ECO:0000259" key="2">
    <source>
        <dbReference type="Pfam" id="PF23866"/>
    </source>
</evidence>
<accession>A0A0N0XTZ2</accession>
<keyword evidence="4" id="KW-1185">Reference proteome</keyword>
<evidence type="ECO:0000313" key="4">
    <source>
        <dbReference type="Proteomes" id="UP000037982"/>
    </source>
</evidence>
<feature type="transmembrane region" description="Helical" evidence="1">
    <location>
        <begin position="124"/>
        <end position="142"/>
    </location>
</feature>
<keyword evidence="1" id="KW-0472">Membrane</keyword>
<dbReference type="EMBL" id="LGKG01000180">
    <property type="protein sequence ID" value="KPC59525.1"/>
    <property type="molecule type" value="Genomic_DNA"/>
</dbReference>
<dbReference type="Proteomes" id="UP000037982">
    <property type="component" value="Unassembled WGS sequence"/>
</dbReference>
<organism evidence="3 4">
    <name type="scientific">Streptomyces chattanoogensis</name>
    <dbReference type="NCBI Taxonomy" id="66876"/>
    <lineage>
        <taxon>Bacteria</taxon>
        <taxon>Bacillati</taxon>
        <taxon>Actinomycetota</taxon>
        <taxon>Actinomycetes</taxon>
        <taxon>Kitasatosporales</taxon>
        <taxon>Streptomycetaceae</taxon>
        <taxon>Streptomyces</taxon>
    </lineage>
</organism>
<comment type="caution">
    <text evidence="3">The sequence shown here is derived from an EMBL/GenBank/DDBJ whole genome shotgun (WGS) entry which is preliminary data.</text>
</comment>
<sequence length="427" mass="44331">MRWSTVVRSSSATWMAPLLGVFILTLLSKDLTSWPTFGYWTGVTGTATFALAFVAPACAASGAWEGSRLRRGRVSMLVPARAPLATSGVMLIPVFALGTIGMGLALALAAFAASPGSGLPHPGIVGEWLLIIAAHSVAGFALGRAVPIVVAVPVSLLVSFVVLAYPSAMEPLWMRHLVGSGLRSCCTVAEVPDGRAIGAGCVVALAILVAALVLGSRAHRVVAAVAAGVLVLTGIGVGSWLAKPLDVRASTARPTNDLKCSGEQPQICLWPELSGQSEDIRRTVRSVRDRLMGVGLDIPGTITTAERAQNGELSLGLEVGSTPEQMTMAFTGALLPDGPPACANSQQQPGAAAYGPVSAWLDMTAGLKVTDRDGRYSPEDVAVARKVRDSPKSAQLAWYKHNRQALSDCTTEPVVSAAHKVDAGATR</sequence>
<evidence type="ECO:0000313" key="3">
    <source>
        <dbReference type="EMBL" id="KPC59525.1"/>
    </source>
</evidence>
<dbReference type="InterPro" id="IPR055648">
    <property type="entry name" value="DUF7224"/>
</dbReference>
<feature type="transmembrane region" description="Helical" evidence="1">
    <location>
        <begin position="40"/>
        <end position="64"/>
    </location>
</feature>
<feature type="domain" description="DUF7224" evidence="2">
    <location>
        <begin position="267"/>
        <end position="409"/>
    </location>
</feature>
<feature type="transmembrane region" description="Helical" evidence="1">
    <location>
        <begin position="221"/>
        <end position="242"/>
    </location>
</feature>
<keyword evidence="1" id="KW-1133">Transmembrane helix</keyword>
<dbReference type="AlphaFoldDB" id="A0A0N0XTZ2"/>
<feature type="transmembrane region" description="Helical" evidence="1">
    <location>
        <begin position="149"/>
        <end position="168"/>
    </location>
</feature>
<proteinExistence type="predicted"/>
<dbReference type="Pfam" id="PF23866">
    <property type="entry name" value="DUF7224"/>
    <property type="match status" value="1"/>
</dbReference>
<keyword evidence="1" id="KW-0812">Transmembrane</keyword>
<feature type="transmembrane region" description="Helical" evidence="1">
    <location>
        <begin position="12"/>
        <end position="28"/>
    </location>
</feature>